<evidence type="ECO:0000313" key="13">
    <source>
        <dbReference type="EMBL" id="QNO15246.1"/>
    </source>
</evidence>
<gene>
    <name evidence="11" type="primary">purC</name>
    <name evidence="13" type="ORF">HYG86_10975</name>
</gene>
<evidence type="ECO:0000256" key="6">
    <source>
        <dbReference type="ARBA" id="ARBA00022741"/>
    </source>
</evidence>
<dbReference type="GO" id="GO:0004639">
    <property type="term" value="F:phosphoribosylaminoimidazolesuccinocarboxamide synthase activity"/>
    <property type="evidence" value="ECO:0007669"/>
    <property type="project" value="UniProtKB-UniRule"/>
</dbReference>
<protein>
    <recommendedName>
        <fullName evidence="4 11">Phosphoribosylaminoimidazole-succinocarboxamide synthase</fullName>
        <ecNumber evidence="3 11">6.3.2.6</ecNumber>
    </recommendedName>
    <alternativeName>
        <fullName evidence="9 11">SAICAR synthetase</fullName>
    </alternativeName>
</protein>
<evidence type="ECO:0000256" key="4">
    <source>
        <dbReference type="ARBA" id="ARBA00016460"/>
    </source>
</evidence>
<evidence type="ECO:0000259" key="12">
    <source>
        <dbReference type="Pfam" id="PF01259"/>
    </source>
</evidence>
<dbReference type="CDD" id="cd01415">
    <property type="entry name" value="SAICAR_synt_PurC"/>
    <property type="match status" value="1"/>
</dbReference>
<dbReference type="InterPro" id="IPR028923">
    <property type="entry name" value="SAICAR_synt/ADE2_N"/>
</dbReference>
<keyword evidence="5 11" id="KW-0436">Ligase</keyword>
<dbReference type="EMBL" id="CP058559">
    <property type="protein sequence ID" value="QNO15246.1"/>
    <property type="molecule type" value="Genomic_DNA"/>
</dbReference>
<dbReference type="Gene3D" id="3.30.200.20">
    <property type="entry name" value="Phosphorylase Kinase, domain 1"/>
    <property type="match status" value="1"/>
</dbReference>
<dbReference type="EC" id="6.3.2.6" evidence="3 11"/>
<dbReference type="GO" id="GO:0005524">
    <property type="term" value="F:ATP binding"/>
    <property type="evidence" value="ECO:0007669"/>
    <property type="project" value="UniProtKB-KW"/>
</dbReference>
<evidence type="ECO:0000256" key="10">
    <source>
        <dbReference type="ARBA" id="ARBA00048475"/>
    </source>
</evidence>
<dbReference type="Gene3D" id="3.30.470.20">
    <property type="entry name" value="ATP-grasp fold, B domain"/>
    <property type="match status" value="1"/>
</dbReference>
<evidence type="ECO:0000256" key="9">
    <source>
        <dbReference type="ARBA" id="ARBA00030409"/>
    </source>
</evidence>
<evidence type="ECO:0000256" key="11">
    <source>
        <dbReference type="HAMAP-Rule" id="MF_00137"/>
    </source>
</evidence>
<evidence type="ECO:0000256" key="8">
    <source>
        <dbReference type="ARBA" id="ARBA00022840"/>
    </source>
</evidence>
<evidence type="ECO:0000256" key="2">
    <source>
        <dbReference type="ARBA" id="ARBA00010190"/>
    </source>
</evidence>
<dbReference type="SUPFAM" id="SSF56104">
    <property type="entry name" value="SAICAR synthase-like"/>
    <property type="match status" value="1"/>
</dbReference>
<evidence type="ECO:0000256" key="1">
    <source>
        <dbReference type="ARBA" id="ARBA00004672"/>
    </source>
</evidence>
<dbReference type="GO" id="GO:0006189">
    <property type="term" value="P:'de novo' IMP biosynthetic process"/>
    <property type="evidence" value="ECO:0007669"/>
    <property type="project" value="UniProtKB-UniRule"/>
</dbReference>
<organism evidence="13 14">
    <name type="scientific">Alkalicella caledoniensis</name>
    <dbReference type="NCBI Taxonomy" id="2731377"/>
    <lineage>
        <taxon>Bacteria</taxon>
        <taxon>Bacillati</taxon>
        <taxon>Bacillota</taxon>
        <taxon>Clostridia</taxon>
        <taxon>Eubacteriales</taxon>
        <taxon>Proteinivoracaceae</taxon>
        <taxon>Alkalicella</taxon>
    </lineage>
</organism>
<comment type="catalytic activity">
    <reaction evidence="10 11">
        <text>5-amino-1-(5-phospho-D-ribosyl)imidazole-4-carboxylate + L-aspartate + ATP = (2S)-2-[5-amino-1-(5-phospho-beta-D-ribosyl)imidazole-4-carboxamido]succinate + ADP + phosphate + 2 H(+)</text>
        <dbReference type="Rhea" id="RHEA:22628"/>
        <dbReference type="ChEBI" id="CHEBI:15378"/>
        <dbReference type="ChEBI" id="CHEBI:29991"/>
        <dbReference type="ChEBI" id="CHEBI:30616"/>
        <dbReference type="ChEBI" id="CHEBI:43474"/>
        <dbReference type="ChEBI" id="CHEBI:58443"/>
        <dbReference type="ChEBI" id="CHEBI:77657"/>
        <dbReference type="ChEBI" id="CHEBI:456216"/>
        <dbReference type="EC" id="6.3.2.6"/>
    </reaction>
</comment>
<feature type="domain" description="SAICAR synthetase/ADE2 N-terminal" evidence="12">
    <location>
        <begin position="8"/>
        <end position="233"/>
    </location>
</feature>
<name>A0A7G9W984_ALKCA</name>
<dbReference type="NCBIfam" id="TIGR00081">
    <property type="entry name" value="purC"/>
    <property type="match status" value="1"/>
</dbReference>
<dbReference type="UniPathway" id="UPA00074">
    <property type="reaction ID" value="UER00131"/>
</dbReference>
<proteinExistence type="inferred from homology"/>
<dbReference type="InterPro" id="IPR018236">
    <property type="entry name" value="SAICAR_synthetase_CS"/>
</dbReference>
<dbReference type="PROSITE" id="PS01057">
    <property type="entry name" value="SAICAR_SYNTHETASE_1"/>
    <property type="match status" value="1"/>
</dbReference>
<dbReference type="InterPro" id="IPR033934">
    <property type="entry name" value="SAICAR_synt_PurC"/>
</dbReference>
<dbReference type="RefSeq" id="WP_213165610.1">
    <property type="nucleotide sequence ID" value="NZ_CP058559.1"/>
</dbReference>
<evidence type="ECO:0000256" key="3">
    <source>
        <dbReference type="ARBA" id="ARBA00012217"/>
    </source>
</evidence>
<evidence type="ECO:0000256" key="5">
    <source>
        <dbReference type="ARBA" id="ARBA00022598"/>
    </source>
</evidence>
<dbReference type="PANTHER" id="PTHR43599:SF3">
    <property type="entry name" value="SI:DKEY-6E2.2"/>
    <property type="match status" value="1"/>
</dbReference>
<keyword evidence="6 11" id="KW-0547">Nucleotide-binding</keyword>
<dbReference type="InterPro" id="IPR001636">
    <property type="entry name" value="SAICAR_synth"/>
</dbReference>
<reference evidence="13 14" key="1">
    <citation type="submission" date="2020-07" db="EMBL/GenBank/DDBJ databases">
        <title>Alkalicella. sp. LB2 genome.</title>
        <authorList>
            <person name="Postec A."/>
            <person name="Quemeneur M."/>
        </authorList>
    </citation>
    <scope>NUCLEOTIDE SEQUENCE [LARGE SCALE GENOMIC DNA]</scope>
    <source>
        <strain evidence="13 14">LB2</strain>
    </source>
</reference>
<comment type="pathway">
    <text evidence="1 11">Purine metabolism; IMP biosynthesis via de novo pathway; 5-amino-1-(5-phospho-D-ribosyl)imidazole-4-carboxamide from 5-amino-1-(5-phospho-D-ribosyl)imidazole-4-carboxylate: step 1/2.</text>
</comment>
<sequence>MVTRGRELYQGKAKVIFETEEPNTYWVSYKDSLTAGNGQKKAQETGKGSLNNIISSYIFKYLNDMGIGTHYIKKISDHEMLVKKVDIIPVEVVVRNIAAGSICTRLGIKEKRVLKKPLLEFFYKNDSLGDPLISENHIELMKLATKDQVMQMEGMALAINKILKELFLNLNLKLVDFKLEFGIDTNGTLLLADEVSPDTCRLWDVNTGKSFDKDLFRKDMGSISEGYIEVINRLKGRLGESEI</sequence>
<dbReference type="FunFam" id="3.30.470.20:FF:000006">
    <property type="entry name" value="Phosphoribosylaminoimidazole-succinocarboxamide synthase"/>
    <property type="match status" value="1"/>
</dbReference>
<evidence type="ECO:0000256" key="7">
    <source>
        <dbReference type="ARBA" id="ARBA00022755"/>
    </source>
</evidence>
<dbReference type="PROSITE" id="PS01058">
    <property type="entry name" value="SAICAR_SYNTHETASE_2"/>
    <property type="match status" value="1"/>
</dbReference>
<dbReference type="InterPro" id="IPR050089">
    <property type="entry name" value="SAICAR_synthetase"/>
</dbReference>
<dbReference type="KEGG" id="acae:HYG86_10975"/>
<accession>A0A7G9W984</accession>
<keyword evidence="8 11" id="KW-0067">ATP-binding</keyword>
<dbReference type="HAMAP" id="MF_00137">
    <property type="entry name" value="SAICAR_synth"/>
    <property type="match status" value="1"/>
</dbReference>
<dbReference type="PANTHER" id="PTHR43599">
    <property type="entry name" value="MULTIFUNCTIONAL PROTEIN ADE2"/>
    <property type="match status" value="1"/>
</dbReference>
<dbReference type="AlphaFoldDB" id="A0A7G9W984"/>
<keyword evidence="7 11" id="KW-0658">Purine biosynthesis</keyword>
<dbReference type="Pfam" id="PF01259">
    <property type="entry name" value="SAICAR_synt"/>
    <property type="match status" value="1"/>
</dbReference>
<keyword evidence="14" id="KW-1185">Reference proteome</keyword>
<dbReference type="Proteomes" id="UP000516160">
    <property type="component" value="Chromosome"/>
</dbReference>
<dbReference type="GO" id="GO:0009236">
    <property type="term" value="P:cobalamin biosynthetic process"/>
    <property type="evidence" value="ECO:0007669"/>
    <property type="project" value="InterPro"/>
</dbReference>
<evidence type="ECO:0000313" key="14">
    <source>
        <dbReference type="Proteomes" id="UP000516160"/>
    </source>
</evidence>
<comment type="similarity">
    <text evidence="2 11">Belongs to the SAICAR synthetase family.</text>
</comment>